<feature type="repeat" description="ANK" evidence="12">
    <location>
        <begin position="52"/>
        <end position="84"/>
    </location>
</feature>
<dbReference type="InterPro" id="IPR036770">
    <property type="entry name" value="Ankyrin_rpt-contain_sf"/>
</dbReference>
<proteinExistence type="inferred from homology"/>
<dbReference type="Gene3D" id="1.10.510.10">
    <property type="entry name" value="Transferase(Phosphotransferase) domain 1"/>
    <property type="match status" value="1"/>
</dbReference>
<keyword evidence="17" id="KW-1185">Reference proteome</keyword>
<dbReference type="InterPro" id="IPR008271">
    <property type="entry name" value="Ser/Thr_kinase_AS"/>
</dbReference>
<dbReference type="PROSITE" id="PS00108">
    <property type="entry name" value="PROTEIN_KINASE_ST"/>
    <property type="match status" value="1"/>
</dbReference>
<dbReference type="GO" id="GO:0035556">
    <property type="term" value="P:intracellular signal transduction"/>
    <property type="evidence" value="ECO:0007669"/>
    <property type="project" value="UniProtKB-ARBA"/>
</dbReference>
<organism evidence="16 17">
    <name type="scientific">Zoarces viviparus</name>
    <name type="common">Viviparous eelpout</name>
    <name type="synonym">Blennius viviparus</name>
    <dbReference type="NCBI Taxonomy" id="48416"/>
    <lineage>
        <taxon>Eukaryota</taxon>
        <taxon>Metazoa</taxon>
        <taxon>Chordata</taxon>
        <taxon>Craniata</taxon>
        <taxon>Vertebrata</taxon>
        <taxon>Euteleostomi</taxon>
        <taxon>Actinopterygii</taxon>
        <taxon>Neopterygii</taxon>
        <taxon>Teleostei</taxon>
        <taxon>Neoteleostei</taxon>
        <taxon>Acanthomorphata</taxon>
        <taxon>Eupercaria</taxon>
        <taxon>Perciformes</taxon>
        <taxon>Cottioidei</taxon>
        <taxon>Zoarcales</taxon>
        <taxon>Zoarcidae</taxon>
        <taxon>Zoarcinae</taxon>
        <taxon>Zoarces</taxon>
    </lineage>
</organism>
<feature type="region of interest" description="Disordered" evidence="14">
    <location>
        <begin position="504"/>
        <end position="538"/>
    </location>
</feature>
<dbReference type="Proteomes" id="UP001488805">
    <property type="component" value="Unassembled WGS sequence"/>
</dbReference>
<dbReference type="EMBL" id="JBCEZU010000034">
    <property type="protein sequence ID" value="KAK9537987.1"/>
    <property type="molecule type" value="Genomic_DNA"/>
</dbReference>
<evidence type="ECO:0000313" key="16">
    <source>
        <dbReference type="EMBL" id="KAK9537987.1"/>
    </source>
</evidence>
<dbReference type="PROSITE" id="PS00107">
    <property type="entry name" value="PROTEIN_KINASE_ATP"/>
    <property type="match status" value="1"/>
</dbReference>
<feature type="domain" description="Protein kinase" evidence="15">
    <location>
        <begin position="1178"/>
        <end position="1441"/>
    </location>
</feature>
<dbReference type="Pfam" id="PF00023">
    <property type="entry name" value="Ank"/>
    <property type="match status" value="1"/>
</dbReference>
<dbReference type="PROSITE" id="PS50088">
    <property type="entry name" value="ANK_REPEAT"/>
    <property type="match status" value="1"/>
</dbReference>
<evidence type="ECO:0000256" key="11">
    <source>
        <dbReference type="ARBA" id="ARBA00080573"/>
    </source>
</evidence>
<dbReference type="GO" id="GO:0004674">
    <property type="term" value="F:protein serine/threonine kinase activity"/>
    <property type="evidence" value="ECO:0007669"/>
    <property type="project" value="UniProtKB-KW"/>
</dbReference>
<protein>
    <recommendedName>
        <fullName evidence="10">Mitogen-activated protein kinase kinase kinase 19</fullName>
        <ecNumber evidence="2">2.7.11.1</ecNumber>
    </recommendedName>
    <alternativeName>
        <fullName evidence="11">SPS1/STE20-related protein kinase YSK4</fullName>
    </alternativeName>
</protein>
<feature type="compositionally biased region" description="Basic and acidic residues" evidence="14">
    <location>
        <begin position="1132"/>
        <end position="1155"/>
    </location>
</feature>
<feature type="compositionally biased region" description="Acidic residues" evidence="14">
    <location>
        <begin position="525"/>
        <end position="535"/>
    </location>
</feature>
<reference evidence="16 17" key="1">
    <citation type="journal article" date="2024" name="Genome Biol. Evol.">
        <title>Chromosome-level genome assembly of the viviparous eelpout Zoarces viviparus.</title>
        <authorList>
            <person name="Fuhrmann N."/>
            <person name="Brasseur M.V."/>
            <person name="Bakowski C.E."/>
            <person name="Podsiadlowski L."/>
            <person name="Prost S."/>
            <person name="Krehenwinkel H."/>
            <person name="Mayer C."/>
        </authorList>
    </citation>
    <scope>NUCLEOTIDE SEQUENCE [LARGE SCALE GENOMIC DNA]</scope>
    <source>
        <strain evidence="16">NO-MEL_2022_Ind0_liver</strain>
    </source>
</reference>
<feature type="region of interest" description="Disordered" evidence="14">
    <location>
        <begin position="331"/>
        <end position="384"/>
    </location>
</feature>
<dbReference type="InterPro" id="IPR011009">
    <property type="entry name" value="Kinase-like_dom_sf"/>
</dbReference>
<dbReference type="PROSITE" id="PS50011">
    <property type="entry name" value="PROTEIN_KINASE_DOM"/>
    <property type="match status" value="1"/>
</dbReference>
<comment type="similarity">
    <text evidence="1">Belongs to the protein kinase superfamily. STE Ser/Thr protein kinase family. STE20 subfamily.</text>
</comment>
<sequence length="1462" mass="161282">MERSEERRENRSVNEVLKREQLEGNEEVPVMSRRQECRVEPEASDTEDEEEEGSSPLTTACRTGMTEVVQRLLRAGADATLCSCSRKTALHVSPPELRGKVVGWMSRPHLPPQAQLLQAAWQGDLHSLQHMLAQADRVDVNVPNSDGVTAVMLAVRDVDLLEGMAALLPWDHRPVELVKELLGLSANLRLRDHSACCAPYYAANINSPLKEEIIHMMVEALSHTDAASTSLLALDKYSGQDLDSEFGDSDVELDLESLYPDQTTAASPMQVPAHRRGFLLPVYSHTGEVLESPGYPPLSDHRKGLSHDKGIPFCFQNAMETLRDIRQAYQDAGRGSSRGGLSLPSLGDSSRRWSHLDPAPSPGLLSTRTSCLPVPPQNRQRTRSVVAASPSSPALLSVAEPSQLSQSAPSIMEPLLCSNTVMQARAHIQTRLVFQDTVNEQKGPLLALHPRTAKLLAPLDSRPRDGAALPALKHNVPLKPISRSPLCSRTWLRRERLSWGSPRTGLLTTKWGSEESGSSSQSSFDLEDEDEEDERDVCGRASGERHMNLIGKRLVRRSNDASPTEAALVGEKRQHLKVLSKISHIPPIHRSAHDLDEEPIDLTNSHSEGQATNDSFIKYQYAQQGDTVNDELSITSKSKEERNHVGCTPEPDTEISYEIIVHMNNNQGDASAYSEGTYRNDLQHIKQTITIRDSCCDPIPCREDVKIPTGTTEETIQLFTPAGNLPRSEMDPKGDERMLKALKPVLNKDRRTNINCELRAGIQTTQQSFNVLAHKDRSILNRNKSKSNLKHSTQVKDKMRNGPELIISGETSTKVKSKPKSVNGAHCHTGTPSPRKKLSDQGKRANSDKMNRAQQHAPMRELKSIRQLKRPGLAGTPRSKSTVDFITYKDMFQQIQSGDDGPAIYEMFAGPIYDNLRVSSSCEKVKGRQVQSAPPRKTQQCHKAQNRPLKQAQRISPGENVVVSTKSKPKLASSKVKPHIAAVPRKGTHKLKKDRHTKAELVPSKDVGICQSSAQETMLSTIKETLSRYGPQTIKSNDKTLTMPAASSNADDHRRPHMNMQEIRDPNRPVPELVSSQSTQQPKINTWTSSSTSLTIMSPVYQKFLDVAGDGPLTDDLLQCLAEELISLDERDVSSPENLESNREDDYVSGRKTFPEDNSTDGGGLLGFGLVVDDAITWTKGEVLGRGAYGTVYCGLTSQGQLIAVKQVSLDSSDPDTAKEYGHLQGEVELLKTLRHANIVGFLGTSLYQHVVSIFMEYIPGGSIASILHRFGPLPECVLALYTHQILEGVAYLHLNRVIHRDLKGNNIMLMPTGVIKLIDFGCARRLSYLNHTASNSGDLLKSVHGTPYWMAPEVINETGYGRKSDIWSVGCTVFEMATGKPPLAYMDKMAALFYIGAQRGLMPALPNGFSDHAKDFVKISLTSDQKLRPSADQLLKHSFIPQHETGAHSKNCCAHPEGLCG</sequence>
<evidence type="ECO:0000313" key="17">
    <source>
        <dbReference type="Proteomes" id="UP001488805"/>
    </source>
</evidence>
<feature type="compositionally biased region" description="Low complexity" evidence="14">
    <location>
        <begin position="333"/>
        <end position="348"/>
    </location>
</feature>
<feature type="region of interest" description="Disordered" evidence="14">
    <location>
        <begin position="1062"/>
        <end position="1085"/>
    </location>
</feature>
<evidence type="ECO:0000256" key="8">
    <source>
        <dbReference type="ARBA" id="ARBA00047899"/>
    </source>
</evidence>
<evidence type="ECO:0000256" key="13">
    <source>
        <dbReference type="PROSITE-ProRule" id="PRU10141"/>
    </source>
</evidence>
<gene>
    <name evidence="16" type="ORF">VZT92_005552</name>
</gene>
<accession>A0AAW1FTZ3</accession>
<name>A0AAW1FTZ3_ZOAVI</name>
<comment type="catalytic activity">
    <reaction evidence="9">
        <text>L-seryl-[protein] + ATP = O-phospho-L-seryl-[protein] + ADP + H(+)</text>
        <dbReference type="Rhea" id="RHEA:17989"/>
        <dbReference type="Rhea" id="RHEA-COMP:9863"/>
        <dbReference type="Rhea" id="RHEA-COMP:11604"/>
        <dbReference type="ChEBI" id="CHEBI:15378"/>
        <dbReference type="ChEBI" id="CHEBI:29999"/>
        <dbReference type="ChEBI" id="CHEBI:30616"/>
        <dbReference type="ChEBI" id="CHEBI:83421"/>
        <dbReference type="ChEBI" id="CHEBI:456216"/>
        <dbReference type="EC" id="2.7.11.1"/>
    </reaction>
</comment>
<feature type="binding site" evidence="13">
    <location>
        <position position="1206"/>
    </location>
    <ligand>
        <name>ATP</name>
        <dbReference type="ChEBI" id="CHEBI:30616"/>
    </ligand>
</feature>
<feature type="region of interest" description="Disordered" evidence="14">
    <location>
        <begin position="1"/>
        <end position="59"/>
    </location>
</feature>
<feature type="compositionally biased region" description="Basic and acidic residues" evidence="14">
    <location>
        <begin position="1"/>
        <end position="22"/>
    </location>
</feature>
<dbReference type="PANTHER" id="PTHR11584:SF369">
    <property type="entry name" value="MITOGEN-ACTIVATED PROTEIN KINASE KINASE KINASE 19-RELATED"/>
    <property type="match status" value="1"/>
</dbReference>
<comment type="catalytic activity">
    <reaction evidence="8">
        <text>L-threonyl-[protein] + ATP = O-phospho-L-threonyl-[protein] + ADP + H(+)</text>
        <dbReference type="Rhea" id="RHEA:46608"/>
        <dbReference type="Rhea" id="RHEA-COMP:11060"/>
        <dbReference type="Rhea" id="RHEA-COMP:11605"/>
        <dbReference type="ChEBI" id="CHEBI:15378"/>
        <dbReference type="ChEBI" id="CHEBI:30013"/>
        <dbReference type="ChEBI" id="CHEBI:30616"/>
        <dbReference type="ChEBI" id="CHEBI:61977"/>
        <dbReference type="ChEBI" id="CHEBI:456216"/>
        <dbReference type="EC" id="2.7.11.1"/>
    </reaction>
</comment>
<evidence type="ECO:0000256" key="4">
    <source>
        <dbReference type="ARBA" id="ARBA00022679"/>
    </source>
</evidence>
<evidence type="ECO:0000256" key="7">
    <source>
        <dbReference type="ARBA" id="ARBA00022840"/>
    </source>
</evidence>
<dbReference type="FunFam" id="1.10.510.10:FF:000331">
    <property type="entry name" value="Mitogen-activated protein kinase kinase kinase 19"/>
    <property type="match status" value="1"/>
</dbReference>
<comment type="caution">
    <text evidence="16">The sequence shown here is derived from an EMBL/GenBank/DDBJ whole genome shotgun (WGS) entry which is preliminary data.</text>
</comment>
<dbReference type="InterPro" id="IPR000719">
    <property type="entry name" value="Prot_kinase_dom"/>
</dbReference>
<evidence type="ECO:0000256" key="9">
    <source>
        <dbReference type="ARBA" id="ARBA00048679"/>
    </source>
</evidence>
<keyword evidence="5 13" id="KW-0547">Nucleotide-binding</keyword>
<dbReference type="InterPro" id="IPR002110">
    <property type="entry name" value="Ankyrin_rpt"/>
</dbReference>
<keyword evidence="3" id="KW-0723">Serine/threonine-protein kinase</keyword>
<evidence type="ECO:0000256" key="5">
    <source>
        <dbReference type="ARBA" id="ARBA00022741"/>
    </source>
</evidence>
<dbReference type="SUPFAM" id="SSF56112">
    <property type="entry name" value="Protein kinase-like (PK-like)"/>
    <property type="match status" value="1"/>
</dbReference>
<dbReference type="PROSITE" id="PS50297">
    <property type="entry name" value="ANK_REP_REGION"/>
    <property type="match status" value="1"/>
</dbReference>
<evidence type="ECO:0000256" key="1">
    <source>
        <dbReference type="ARBA" id="ARBA00008874"/>
    </source>
</evidence>
<dbReference type="SMART" id="SM00248">
    <property type="entry name" value="ANK"/>
    <property type="match status" value="2"/>
</dbReference>
<feature type="region of interest" description="Disordered" evidence="14">
    <location>
        <begin position="809"/>
        <end position="880"/>
    </location>
</feature>
<evidence type="ECO:0000256" key="10">
    <source>
        <dbReference type="ARBA" id="ARBA00069016"/>
    </source>
</evidence>
<dbReference type="SMART" id="SM00220">
    <property type="entry name" value="S_TKc"/>
    <property type="match status" value="1"/>
</dbReference>
<evidence type="ECO:0000256" key="12">
    <source>
        <dbReference type="PROSITE-ProRule" id="PRU00023"/>
    </source>
</evidence>
<feature type="region of interest" description="Disordered" evidence="14">
    <location>
        <begin position="1132"/>
        <end position="1156"/>
    </location>
</feature>
<feature type="compositionally biased region" description="Acidic residues" evidence="14">
    <location>
        <begin position="42"/>
        <end position="53"/>
    </location>
</feature>
<dbReference type="EC" id="2.7.11.1" evidence="2"/>
<dbReference type="GO" id="GO:0005524">
    <property type="term" value="F:ATP binding"/>
    <property type="evidence" value="ECO:0007669"/>
    <property type="project" value="UniProtKB-UniRule"/>
</dbReference>
<evidence type="ECO:0000259" key="15">
    <source>
        <dbReference type="PROSITE" id="PS50011"/>
    </source>
</evidence>
<evidence type="ECO:0000256" key="3">
    <source>
        <dbReference type="ARBA" id="ARBA00022527"/>
    </source>
</evidence>
<keyword evidence="6" id="KW-0418">Kinase</keyword>
<feature type="compositionally biased region" description="Basic and acidic residues" evidence="14">
    <location>
        <begin position="837"/>
        <end position="851"/>
    </location>
</feature>
<dbReference type="InterPro" id="IPR017441">
    <property type="entry name" value="Protein_kinase_ATP_BS"/>
</dbReference>
<keyword evidence="12" id="KW-0040">ANK repeat</keyword>
<evidence type="ECO:0000256" key="6">
    <source>
        <dbReference type="ARBA" id="ARBA00022777"/>
    </source>
</evidence>
<feature type="compositionally biased region" description="Polar residues" evidence="14">
    <location>
        <begin position="1074"/>
        <end position="1085"/>
    </location>
</feature>
<keyword evidence="7 13" id="KW-0067">ATP-binding</keyword>
<feature type="compositionally biased region" description="Low complexity" evidence="14">
    <location>
        <begin position="514"/>
        <end position="524"/>
    </location>
</feature>
<dbReference type="PANTHER" id="PTHR11584">
    <property type="entry name" value="SERINE/THREONINE PROTEIN KINASE"/>
    <property type="match status" value="1"/>
</dbReference>
<dbReference type="Pfam" id="PF00069">
    <property type="entry name" value="Pkinase"/>
    <property type="match status" value="1"/>
</dbReference>
<evidence type="ECO:0000256" key="14">
    <source>
        <dbReference type="SAM" id="MobiDB-lite"/>
    </source>
</evidence>
<dbReference type="Gene3D" id="1.25.40.20">
    <property type="entry name" value="Ankyrin repeat-containing domain"/>
    <property type="match status" value="2"/>
</dbReference>
<keyword evidence="4" id="KW-0808">Transferase</keyword>
<evidence type="ECO:0000256" key="2">
    <source>
        <dbReference type="ARBA" id="ARBA00012513"/>
    </source>
</evidence>
<dbReference type="SUPFAM" id="SSF48403">
    <property type="entry name" value="Ankyrin repeat"/>
    <property type="match status" value="1"/>
</dbReference>